<reference evidence="3" key="1">
    <citation type="journal article" date="2019" name="Int. J. Syst. Evol. Microbiol.">
        <title>The Global Catalogue of Microorganisms (GCM) 10K type strain sequencing project: providing services to taxonomists for standard genome sequencing and annotation.</title>
        <authorList>
            <consortium name="The Broad Institute Genomics Platform"/>
            <consortium name="The Broad Institute Genome Sequencing Center for Infectious Disease"/>
            <person name="Wu L."/>
            <person name="Ma J."/>
        </authorList>
    </citation>
    <scope>NUCLEOTIDE SEQUENCE [LARGE SCALE GENOMIC DNA]</scope>
    <source>
        <strain evidence="3">LMG 29247</strain>
    </source>
</reference>
<gene>
    <name evidence="2" type="ORF">ACFSF0_14320</name>
</gene>
<dbReference type="Proteomes" id="UP001597304">
    <property type="component" value="Unassembled WGS sequence"/>
</dbReference>
<feature type="domain" description="SGNH hydrolase-type esterase" evidence="1">
    <location>
        <begin position="58"/>
        <end position="213"/>
    </location>
</feature>
<evidence type="ECO:0000259" key="1">
    <source>
        <dbReference type="Pfam" id="PF13472"/>
    </source>
</evidence>
<accession>A0ABW4KX78</accession>
<organism evidence="2 3">
    <name type="scientific">Ottowia flava</name>
    <dbReference type="NCBI Taxonomy" id="2675430"/>
    <lineage>
        <taxon>Bacteria</taxon>
        <taxon>Pseudomonadati</taxon>
        <taxon>Pseudomonadota</taxon>
        <taxon>Betaproteobacteria</taxon>
        <taxon>Burkholderiales</taxon>
        <taxon>Comamonadaceae</taxon>
        <taxon>Ottowia</taxon>
    </lineage>
</organism>
<protein>
    <submittedName>
        <fullName evidence="2">GDSL-type esterase/lipase family protein</fullName>
    </submittedName>
</protein>
<dbReference type="EMBL" id="JBHUEJ010000034">
    <property type="protein sequence ID" value="MFD1711789.1"/>
    <property type="molecule type" value="Genomic_DNA"/>
</dbReference>
<dbReference type="InterPro" id="IPR051532">
    <property type="entry name" value="Ester_Hydrolysis_Enzymes"/>
</dbReference>
<dbReference type="PANTHER" id="PTHR30383:SF24">
    <property type="entry name" value="THIOESTERASE 1_PROTEASE 1_LYSOPHOSPHOLIPASE L1"/>
    <property type="match status" value="1"/>
</dbReference>
<keyword evidence="3" id="KW-1185">Reference proteome</keyword>
<evidence type="ECO:0000313" key="2">
    <source>
        <dbReference type="EMBL" id="MFD1711789.1"/>
    </source>
</evidence>
<dbReference type="RefSeq" id="WP_370512973.1">
    <property type="nucleotide sequence ID" value="NZ_JBHUEJ010000034.1"/>
</dbReference>
<dbReference type="SUPFAM" id="SSF52266">
    <property type="entry name" value="SGNH hydrolase"/>
    <property type="match status" value="1"/>
</dbReference>
<dbReference type="Gene3D" id="3.40.50.1110">
    <property type="entry name" value="SGNH hydrolase"/>
    <property type="match status" value="1"/>
</dbReference>
<sequence>MFDPAAHAPAGPCAPARRAFVLRAVSVLGMGGTIALLHACGRKSPRAQAVPAGTTVLALGDSLTSGVGATPDTAYPAVLARLTGWNVVNGGLSGDTSAQALARLPALLTEHAPQLVIVSIGGNDFLRQLPEADTRTNVHAICQQALASGAQVLLVAVPRATVAAALGQMTDHTLYAEVAKDLNVPLLREAWGEVLAQPDLRADQVHANAKGYEQFARSVQGGAAAVGLLAR</sequence>
<evidence type="ECO:0000313" key="3">
    <source>
        <dbReference type="Proteomes" id="UP001597304"/>
    </source>
</evidence>
<proteinExistence type="predicted"/>
<dbReference type="InterPro" id="IPR013830">
    <property type="entry name" value="SGNH_hydro"/>
</dbReference>
<dbReference type="Pfam" id="PF13472">
    <property type="entry name" value="Lipase_GDSL_2"/>
    <property type="match status" value="1"/>
</dbReference>
<comment type="caution">
    <text evidence="2">The sequence shown here is derived from an EMBL/GenBank/DDBJ whole genome shotgun (WGS) entry which is preliminary data.</text>
</comment>
<dbReference type="PANTHER" id="PTHR30383">
    <property type="entry name" value="THIOESTERASE 1/PROTEASE 1/LYSOPHOSPHOLIPASE L1"/>
    <property type="match status" value="1"/>
</dbReference>
<dbReference type="InterPro" id="IPR036514">
    <property type="entry name" value="SGNH_hydro_sf"/>
</dbReference>
<name>A0ABW4KX78_9BURK</name>